<dbReference type="PROSITE" id="PS51833">
    <property type="entry name" value="HDOD"/>
    <property type="match status" value="1"/>
</dbReference>
<keyword evidence="3" id="KW-1185">Reference proteome</keyword>
<dbReference type="Gene3D" id="1.10.3210.10">
    <property type="entry name" value="Hypothetical protein af1432"/>
    <property type="match status" value="1"/>
</dbReference>
<dbReference type="AlphaFoldDB" id="A0A850QNP7"/>
<dbReference type="RefSeq" id="WP_176802965.1">
    <property type="nucleotide sequence ID" value="NZ_JABXYJ010000004.1"/>
</dbReference>
<dbReference type="EMBL" id="JABXYJ010000004">
    <property type="protein sequence ID" value="NVO77686.1"/>
    <property type="molecule type" value="Genomic_DNA"/>
</dbReference>
<dbReference type="InterPro" id="IPR052340">
    <property type="entry name" value="RNase_Y/CdgJ"/>
</dbReference>
<comment type="caution">
    <text evidence="2">The sequence shown here is derived from an EMBL/GenBank/DDBJ whole genome shotgun (WGS) entry which is preliminary data.</text>
</comment>
<name>A0A850QNP7_9BURK</name>
<dbReference type="Pfam" id="PF08668">
    <property type="entry name" value="HDOD"/>
    <property type="match status" value="1"/>
</dbReference>
<evidence type="ECO:0000313" key="2">
    <source>
        <dbReference type="EMBL" id="NVO77686.1"/>
    </source>
</evidence>
<proteinExistence type="predicted"/>
<organism evidence="2 3">
    <name type="scientific">Undibacterium oligocarboniphilum</name>
    <dbReference type="NCBI Taxonomy" id="666702"/>
    <lineage>
        <taxon>Bacteria</taxon>
        <taxon>Pseudomonadati</taxon>
        <taxon>Pseudomonadota</taxon>
        <taxon>Betaproteobacteria</taxon>
        <taxon>Burkholderiales</taxon>
        <taxon>Oxalobacteraceae</taxon>
        <taxon>Undibacterium</taxon>
    </lineage>
</organism>
<sequence>MNKLEALQNIVRQADAGDLIFPTNVRATLKIQEALDAPDCGIESAARLLLQEPLITTRIIAIANSVAYSRFGGGITHIRTAITILGFSTLRSVVAAIIMRQLMQAVTTPAIVAKMEALWEHSAHVAAMTHLLARKVSKIDPETALFAGIVHEVGCFYLLSRAEEFPSLLEPHRPASDNPLEEPLEIVIGRAVLHKLMVPKQVVSAIETLWYGMQMIPPENLGDTLLLANSLTIPASPLDLRSTAEITETAGKLDFPLETDSLRQLLNESGDELQSLANALIH</sequence>
<reference evidence="2 3" key="1">
    <citation type="submission" date="2020-06" db="EMBL/GenBank/DDBJ databases">
        <authorList>
            <person name="Qiu C."/>
            <person name="Liu Z."/>
        </authorList>
    </citation>
    <scope>NUCLEOTIDE SEQUENCE [LARGE SCALE GENOMIC DNA]</scope>
    <source>
        <strain evidence="2 3">EM 1</strain>
    </source>
</reference>
<gene>
    <name evidence="2" type="ORF">HV832_07555</name>
</gene>
<protein>
    <submittedName>
        <fullName evidence="2">HDOD domain-containing protein</fullName>
    </submittedName>
</protein>
<dbReference type="SUPFAM" id="SSF109604">
    <property type="entry name" value="HD-domain/PDEase-like"/>
    <property type="match status" value="1"/>
</dbReference>
<dbReference type="PANTHER" id="PTHR33525:SF3">
    <property type="entry name" value="RIBONUCLEASE Y"/>
    <property type="match status" value="1"/>
</dbReference>
<evidence type="ECO:0000313" key="3">
    <source>
        <dbReference type="Proteomes" id="UP000588051"/>
    </source>
</evidence>
<feature type="domain" description="HDOD" evidence="1">
    <location>
        <begin position="21"/>
        <end position="212"/>
    </location>
</feature>
<dbReference type="Proteomes" id="UP000588051">
    <property type="component" value="Unassembled WGS sequence"/>
</dbReference>
<dbReference type="PANTHER" id="PTHR33525">
    <property type="match status" value="1"/>
</dbReference>
<dbReference type="InterPro" id="IPR013976">
    <property type="entry name" value="HDOD"/>
</dbReference>
<evidence type="ECO:0000259" key="1">
    <source>
        <dbReference type="PROSITE" id="PS51833"/>
    </source>
</evidence>
<accession>A0A850QNP7</accession>